<comment type="caution">
    <text evidence="1">The sequence shown here is derived from an EMBL/GenBank/DDBJ whole genome shotgun (WGS) entry which is preliminary data.</text>
</comment>
<dbReference type="AlphaFoldDB" id="A0A5D6URB6"/>
<organism evidence="1 2">
    <name type="scientific">Hymenobacter lutimineralis</name>
    <dbReference type="NCBI Taxonomy" id="2606448"/>
    <lineage>
        <taxon>Bacteria</taxon>
        <taxon>Pseudomonadati</taxon>
        <taxon>Bacteroidota</taxon>
        <taxon>Cytophagia</taxon>
        <taxon>Cytophagales</taxon>
        <taxon>Hymenobacteraceae</taxon>
        <taxon>Hymenobacter</taxon>
    </lineage>
</organism>
<dbReference type="EMBL" id="VTHL01000027">
    <property type="protein sequence ID" value="TYZ06231.1"/>
    <property type="molecule type" value="Genomic_DNA"/>
</dbReference>
<proteinExistence type="predicted"/>
<reference evidence="1 2" key="1">
    <citation type="submission" date="2019-08" db="EMBL/GenBank/DDBJ databases">
        <authorList>
            <person name="Seo M.-J."/>
        </authorList>
    </citation>
    <scope>NUCLEOTIDE SEQUENCE [LARGE SCALE GENOMIC DNA]</scope>
    <source>
        <strain evidence="1 2">KIGAM108</strain>
    </source>
</reference>
<name>A0A5D6URB6_9BACT</name>
<gene>
    <name evidence="1" type="ORF">FY528_19040</name>
</gene>
<accession>A0A5D6URB6</accession>
<evidence type="ECO:0000313" key="2">
    <source>
        <dbReference type="Proteomes" id="UP000322791"/>
    </source>
</evidence>
<dbReference type="Proteomes" id="UP000322791">
    <property type="component" value="Unassembled WGS sequence"/>
</dbReference>
<protein>
    <recommendedName>
        <fullName evidence="3">STAS/SEC14 domain-containing protein</fullName>
    </recommendedName>
</protein>
<keyword evidence="2" id="KW-1185">Reference proteome</keyword>
<evidence type="ECO:0000313" key="1">
    <source>
        <dbReference type="EMBL" id="TYZ06231.1"/>
    </source>
</evidence>
<dbReference type="RefSeq" id="WP_149072618.1">
    <property type="nucleotide sequence ID" value="NZ_VTHL01000027.1"/>
</dbReference>
<sequence length="138" mass="15465">MMPALPYVSPAFVSLTYQAGQHVALQWKLSDGSEPELKALYTYVLQVMIAQRAPRLLSDHRLRPPLSMSLQHWLQTEWIPQAIREARYSHCAIVESSNPIGRLAARAIGMAVNPALAVQYFQTSEEAAAWLRQAPPAR</sequence>
<evidence type="ECO:0008006" key="3">
    <source>
        <dbReference type="Google" id="ProtNLM"/>
    </source>
</evidence>